<feature type="coiled-coil region" evidence="4">
    <location>
        <begin position="454"/>
        <end position="488"/>
    </location>
</feature>
<dbReference type="EMBL" id="JAPFFF010000057">
    <property type="protein sequence ID" value="KAK8838081.1"/>
    <property type="molecule type" value="Genomic_DNA"/>
</dbReference>
<comment type="similarity">
    <text evidence="3">Belongs to the heat shock protein 70 family.</text>
</comment>
<sequence>MSVIGIDFGTSFNKAGLFNKYGLKMLSNNYRNLSTPSVALFLHDDKWIFGERAIKNRQNKQNKYIYDTKVMLGRKIKDPIIHNIKNQFTFEIDSDDNDNIKIIINNDKIKKEFSPTDITGMIFENLIETMNLKEHINDSMIIISISAFFNEVQIKELQKACELAHFPNYNFQKEPILASIAYLNRIHLNPKKTQNIVVFDFATYFLNISIIKIQGGEYDIHTTVEEINSKQIDDNIYQYVLSKMKEKYPNKSNIFDRPNIQSNLHEKCEEAKIYLSELDLTDIIIKSSEHEENPLNFTLTVEKFNRLNSELFERVSNTIEKAMKQSEVQPKDIDHLFLVGGRTYIRRVREILKETTGHEGCTFVDPREAVALGACIAGKKILDKKQQVLEDSTNTMIDILLKPPRNEYIFTNNSEQQEQSQSMPNDSLPKQSDIVEPTENENQKASPSDANIKENLQREQIMILNDKLKKANNKIAEYRQACKRQKEMISRLWDELKREEKKSQVKRQNNSLITLKHPYFEQFEKKLSNKLYKIQNDQSIQPDSKLQKIFDTIKNYYDDKLNKSNATINELKAFINDVSKSLFNEPYEFSPEDVFNDEMKQKIIDEISKNRNNDNDNSEEPIHKEHDDHILINKLKQKTQNIPRKNENWSEFENSVMMINSRNTKATNKIEITNLKLQHLKSKQDKTCEELNSIHTNLNVKKTNRYLMKALNTESSQEEEEYLNDSYSSFYDYTSRFS</sequence>
<dbReference type="Pfam" id="PF00012">
    <property type="entry name" value="HSP70"/>
    <property type="match status" value="1"/>
</dbReference>
<dbReference type="PRINTS" id="PR00301">
    <property type="entry name" value="HEATSHOCK70"/>
</dbReference>
<protein>
    <recommendedName>
        <fullName evidence="8">DnaK protein</fullName>
    </recommendedName>
</protein>
<feature type="region of interest" description="Disordered" evidence="5">
    <location>
        <begin position="414"/>
        <end position="454"/>
    </location>
</feature>
<dbReference type="PANTHER" id="PTHR19375">
    <property type="entry name" value="HEAT SHOCK PROTEIN 70KDA"/>
    <property type="match status" value="1"/>
</dbReference>
<proteinExistence type="inferred from homology"/>
<keyword evidence="7" id="KW-1185">Reference proteome</keyword>
<evidence type="ECO:0000256" key="3">
    <source>
        <dbReference type="RuleBase" id="RU003322"/>
    </source>
</evidence>
<dbReference type="Proteomes" id="UP001470230">
    <property type="component" value="Unassembled WGS sequence"/>
</dbReference>
<comment type="caution">
    <text evidence="6">The sequence shown here is derived from an EMBL/GenBank/DDBJ whole genome shotgun (WGS) entry which is preliminary data.</text>
</comment>
<dbReference type="InterPro" id="IPR013126">
    <property type="entry name" value="Hsp_70_fam"/>
</dbReference>
<keyword evidence="2 3" id="KW-0067">ATP-binding</keyword>
<evidence type="ECO:0000256" key="2">
    <source>
        <dbReference type="ARBA" id="ARBA00022840"/>
    </source>
</evidence>
<dbReference type="InterPro" id="IPR043129">
    <property type="entry name" value="ATPase_NBD"/>
</dbReference>
<evidence type="ECO:0000256" key="1">
    <source>
        <dbReference type="ARBA" id="ARBA00022741"/>
    </source>
</evidence>
<evidence type="ECO:0008006" key="8">
    <source>
        <dbReference type="Google" id="ProtNLM"/>
    </source>
</evidence>
<dbReference type="SUPFAM" id="SSF53067">
    <property type="entry name" value="Actin-like ATPase domain"/>
    <property type="match status" value="2"/>
</dbReference>
<keyword evidence="1 3" id="KW-0547">Nucleotide-binding</keyword>
<dbReference type="Gene3D" id="3.30.30.30">
    <property type="match status" value="1"/>
</dbReference>
<name>A0ABR2GWP2_9EUKA</name>
<evidence type="ECO:0000256" key="5">
    <source>
        <dbReference type="SAM" id="MobiDB-lite"/>
    </source>
</evidence>
<dbReference type="Gene3D" id="3.90.640.10">
    <property type="entry name" value="Actin, Chain A, domain 4"/>
    <property type="match status" value="1"/>
</dbReference>
<organism evidence="6 7">
    <name type="scientific">Tritrichomonas musculus</name>
    <dbReference type="NCBI Taxonomy" id="1915356"/>
    <lineage>
        <taxon>Eukaryota</taxon>
        <taxon>Metamonada</taxon>
        <taxon>Parabasalia</taxon>
        <taxon>Tritrichomonadida</taxon>
        <taxon>Tritrichomonadidae</taxon>
        <taxon>Tritrichomonas</taxon>
    </lineage>
</organism>
<keyword evidence="4" id="KW-0175">Coiled coil</keyword>
<evidence type="ECO:0000313" key="7">
    <source>
        <dbReference type="Proteomes" id="UP001470230"/>
    </source>
</evidence>
<gene>
    <name evidence="6" type="ORF">M9Y10_036032</name>
</gene>
<evidence type="ECO:0000313" key="6">
    <source>
        <dbReference type="EMBL" id="KAK8838081.1"/>
    </source>
</evidence>
<reference evidence="6 7" key="1">
    <citation type="submission" date="2024-04" db="EMBL/GenBank/DDBJ databases">
        <title>Tritrichomonas musculus Genome.</title>
        <authorList>
            <person name="Alves-Ferreira E."/>
            <person name="Grigg M."/>
            <person name="Lorenzi H."/>
            <person name="Galac M."/>
        </authorList>
    </citation>
    <scope>NUCLEOTIDE SEQUENCE [LARGE SCALE GENOMIC DNA]</scope>
    <source>
        <strain evidence="6 7">EAF2021</strain>
    </source>
</reference>
<evidence type="ECO:0000256" key="4">
    <source>
        <dbReference type="SAM" id="Coils"/>
    </source>
</evidence>
<dbReference type="Gene3D" id="3.30.420.40">
    <property type="match status" value="2"/>
</dbReference>
<accession>A0ABR2GWP2</accession>